<sequence>MKNVISERDEVIAALMQQAEDEDEAEHNPWESNDPQTKGKGKGQSTPFQNWLMLMKDAPPDFKYTKVTLPTAPDKQLLKEFYQRFSSAKEVQIVSQSSQGVKLISEAQVQTLQDARTGKRKIVKDLPPGAKQHPDEQLGEISFSFKYLESISKDYEIDPGTPESSEEGSVGSSIGNESIDLDAARGKCDVDNNFLEEPSLENCESKPELMEEENETRYQKN</sequence>
<dbReference type="OrthoDB" id="3254880at2759"/>
<evidence type="ECO:0000313" key="3">
    <source>
        <dbReference type="Proteomes" id="UP000765509"/>
    </source>
</evidence>
<dbReference type="Proteomes" id="UP000765509">
    <property type="component" value="Unassembled WGS sequence"/>
</dbReference>
<feature type="region of interest" description="Disordered" evidence="1">
    <location>
        <begin position="154"/>
        <end position="178"/>
    </location>
</feature>
<keyword evidence="3" id="KW-1185">Reference proteome</keyword>
<gene>
    <name evidence="2" type="ORF">O181_093702</name>
</gene>
<feature type="compositionally biased region" description="Basic and acidic residues" evidence="1">
    <location>
        <begin position="203"/>
        <end position="221"/>
    </location>
</feature>
<dbReference type="AlphaFoldDB" id="A0A9Q3PAR7"/>
<organism evidence="2 3">
    <name type="scientific">Austropuccinia psidii MF-1</name>
    <dbReference type="NCBI Taxonomy" id="1389203"/>
    <lineage>
        <taxon>Eukaryota</taxon>
        <taxon>Fungi</taxon>
        <taxon>Dikarya</taxon>
        <taxon>Basidiomycota</taxon>
        <taxon>Pucciniomycotina</taxon>
        <taxon>Pucciniomycetes</taxon>
        <taxon>Pucciniales</taxon>
        <taxon>Sphaerophragmiaceae</taxon>
        <taxon>Austropuccinia</taxon>
    </lineage>
</organism>
<accession>A0A9Q3PAR7</accession>
<name>A0A9Q3PAR7_9BASI</name>
<comment type="caution">
    <text evidence="2">The sequence shown here is derived from an EMBL/GenBank/DDBJ whole genome shotgun (WGS) entry which is preliminary data.</text>
</comment>
<feature type="region of interest" description="Disordered" evidence="1">
    <location>
        <begin position="15"/>
        <end position="46"/>
    </location>
</feature>
<reference evidence="2" key="1">
    <citation type="submission" date="2021-03" db="EMBL/GenBank/DDBJ databases">
        <title>Draft genome sequence of rust myrtle Austropuccinia psidii MF-1, a brazilian biotype.</title>
        <authorList>
            <person name="Quecine M.C."/>
            <person name="Pachon D.M.R."/>
            <person name="Bonatelli M.L."/>
            <person name="Correr F.H."/>
            <person name="Franceschini L.M."/>
            <person name="Leite T.F."/>
            <person name="Margarido G.R.A."/>
            <person name="Almeida C.A."/>
            <person name="Ferrarezi J.A."/>
            <person name="Labate C.A."/>
        </authorList>
    </citation>
    <scope>NUCLEOTIDE SEQUENCE</scope>
    <source>
        <strain evidence="2">MF-1</strain>
    </source>
</reference>
<proteinExistence type="predicted"/>
<protein>
    <submittedName>
        <fullName evidence="2">Uncharacterized protein</fullName>
    </submittedName>
</protein>
<evidence type="ECO:0000313" key="2">
    <source>
        <dbReference type="EMBL" id="MBW0553987.1"/>
    </source>
</evidence>
<feature type="region of interest" description="Disordered" evidence="1">
    <location>
        <begin position="198"/>
        <end position="221"/>
    </location>
</feature>
<evidence type="ECO:0000256" key="1">
    <source>
        <dbReference type="SAM" id="MobiDB-lite"/>
    </source>
</evidence>
<dbReference type="EMBL" id="AVOT02060527">
    <property type="protein sequence ID" value="MBW0553987.1"/>
    <property type="molecule type" value="Genomic_DNA"/>
</dbReference>
<feature type="compositionally biased region" description="Low complexity" evidence="1">
    <location>
        <begin position="160"/>
        <end position="178"/>
    </location>
</feature>